<dbReference type="PANTHER" id="PTHR46796:SF15">
    <property type="entry name" value="BLL1074 PROTEIN"/>
    <property type="match status" value="1"/>
</dbReference>
<reference evidence="5 6" key="1">
    <citation type="submission" date="2018-06" db="EMBL/GenBank/DDBJ databases">
        <title>Freshwater and sediment microbial communities from various areas in North America, analyzing microbe dynamics in response to fracking.</title>
        <authorList>
            <person name="Lamendella R."/>
        </authorList>
    </citation>
    <scope>NUCLEOTIDE SEQUENCE [LARGE SCALE GENOMIC DNA]</scope>
    <source>
        <strain evidence="5 6">3b_TX</strain>
    </source>
</reference>
<proteinExistence type="predicted"/>
<dbReference type="GO" id="GO:0003700">
    <property type="term" value="F:DNA-binding transcription factor activity"/>
    <property type="evidence" value="ECO:0007669"/>
    <property type="project" value="InterPro"/>
</dbReference>
<keyword evidence="6" id="KW-1185">Reference proteome</keyword>
<protein>
    <submittedName>
        <fullName evidence="5">AraC-like DNA-binding protein</fullName>
    </submittedName>
</protein>
<dbReference type="InterPro" id="IPR018060">
    <property type="entry name" value="HTH_AraC"/>
</dbReference>
<dbReference type="InterPro" id="IPR050204">
    <property type="entry name" value="AraC_XylS_family_regulators"/>
</dbReference>
<keyword evidence="1" id="KW-0805">Transcription regulation</keyword>
<accession>A0A366IJZ7</accession>
<dbReference type="AlphaFoldDB" id="A0A366IJZ7"/>
<organism evidence="5 6">
    <name type="scientific">Brevibacterium celere</name>
    <dbReference type="NCBI Taxonomy" id="225845"/>
    <lineage>
        <taxon>Bacteria</taxon>
        <taxon>Bacillati</taxon>
        <taxon>Actinomycetota</taxon>
        <taxon>Actinomycetes</taxon>
        <taxon>Micrococcales</taxon>
        <taxon>Brevibacteriaceae</taxon>
        <taxon>Brevibacterium</taxon>
    </lineage>
</organism>
<dbReference type="Proteomes" id="UP000253509">
    <property type="component" value="Unassembled WGS sequence"/>
</dbReference>
<dbReference type="RefSeq" id="WP_113903974.1">
    <property type="nucleotide sequence ID" value="NZ_QNSB01000005.1"/>
</dbReference>
<evidence type="ECO:0000313" key="6">
    <source>
        <dbReference type="Proteomes" id="UP000253509"/>
    </source>
</evidence>
<dbReference type="Gene3D" id="1.10.10.60">
    <property type="entry name" value="Homeodomain-like"/>
    <property type="match status" value="2"/>
</dbReference>
<dbReference type="InterPro" id="IPR009057">
    <property type="entry name" value="Homeodomain-like_sf"/>
</dbReference>
<sequence>MDLLIDHVPAAPLRHVVLSAVGYRASPLPGGVHRGLPSLGATLVVELAGPLRVSGDFGRVAAHGVLAGLHTRPVAIDADREQEGLQYALSPWGLRALARASPAELCNHSLDLAEVLGTPGARLVERLHGTADWGERFRLLDDALIALLIRDVPPLRPEVGEAWRLIAASSGRLTISEVAARVGWGRRHLSEQFRQVTGLTPKEAARIARFTAARDLLRTSARPSLADIAAVCGYSDHSHLSREWRSLAGVSARTWMREELPFLQDADGPTAADWVP</sequence>
<gene>
    <name evidence="5" type="ORF">DFO65_10558</name>
</gene>
<keyword evidence="3" id="KW-0804">Transcription</keyword>
<dbReference type="PANTHER" id="PTHR46796">
    <property type="entry name" value="HTH-TYPE TRANSCRIPTIONAL ACTIVATOR RHAS-RELATED"/>
    <property type="match status" value="1"/>
</dbReference>
<dbReference type="Pfam" id="PF12833">
    <property type="entry name" value="HTH_18"/>
    <property type="match status" value="1"/>
</dbReference>
<name>A0A366IJZ7_9MICO</name>
<comment type="caution">
    <text evidence="5">The sequence shown here is derived from an EMBL/GenBank/DDBJ whole genome shotgun (WGS) entry which is preliminary data.</text>
</comment>
<dbReference type="GO" id="GO:0043565">
    <property type="term" value="F:sequence-specific DNA binding"/>
    <property type="evidence" value="ECO:0007669"/>
    <property type="project" value="InterPro"/>
</dbReference>
<keyword evidence="2 5" id="KW-0238">DNA-binding</keyword>
<dbReference type="EMBL" id="QNSB01000005">
    <property type="protein sequence ID" value="RBP71459.1"/>
    <property type="molecule type" value="Genomic_DNA"/>
</dbReference>
<dbReference type="SUPFAM" id="SSF46689">
    <property type="entry name" value="Homeodomain-like"/>
    <property type="match status" value="2"/>
</dbReference>
<evidence type="ECO:0000256" key="1">
    <source>
        <dbReference type="ARBA" id="ARBA00023015"/>
    </source>
</evidence>
<evidence type="ECO:0000256" key="3">
    <source>
        <dbReference type="ARBA" id="ARBA00023163"/>
    </source>
</evidence>
<dbReference type="PROSITE" id="PS01124">
    <property type="entry name" value="HTH_ARAC_FAMILY_2"/>
    <property type="match status" value="1"/>
</dbReference>
<evidence type="ECO:0000256" key="2">
    <source>
        <dbReference type="ARBA" id="ARBA00023125"/>
    </source>
</evidence>
<dbReference type="SMART" id="SM00342">
    <property type="entry name" value="HTH_ARAC"/>
    <property type="match status" value="1"/>
</dbReference>
<evidence type="ECO:0000259" key="4">
    <source>
        <dbReference type="PROSITE" id="PS01124"/>
    </source>
</evidence>
<feature type="domain" description="HTH araC/xylS-type" evidence="4">
    <location>
        <begin position="160"/>
        <end position="258"/>
    </location>
</feature>
<evidence type="ECO:0000313" key="5">
    <source>
        <dbReference type="EMBL" id="RBP71459.1"/>
    </source>
</evidence>